<gene>
    <name evidence="2" type="ORF">HHK36_027820</name>
</gene>
<dbReference type="OrthoDB" id="668456at2759"/>
<feature type="region of interest" description="Disordered" evidence="1">
    <location>
        <begin position="338"/>
        <end position="358"/>
    </location>
</feature>
<evidence type="ECO:0008006" key="4">
    <source>
        <dbReference type="Google" id="ProtNLM"/>
    </source>
</evidence>
<sequence>MALLNSSAAETESKLRKPLMIERRPLMLKDFLRDDSNSCSSNGFRSFPRRSCYPTVRNILEMDLEARDSNSTSRLLRSRSKAASTTISALQKASEAVINAVKLFPFSSINPHSSSLSKQGFLTRSLSRKLLRRSFWRKTDKEEREIRIRVTVKDIIRWRSFRDLVEENQKPLDFSSSPPPPYTTTTTSSTSHSNSNSWCDYGFESDYLQCSSCNSEYSGENEAEEGKKYSPEKKMISKREGVADSEDSMAATTYTVVVDAKEESQYEEKEQFSPVSVLDFPFEEDEETSSFQQSLASIGRSKKKLMQKIRRFESLAQLEPIDLEKWIAVSDLDEPLESPRNYSSISTHSEKQEDEETQKAKEKAWELLKLIKATSSVESSKSNVDLMLLDFLRDGILDRNQNTQLLKMARDWMNGNNYHGLLEYGLKDYREACVRDMEMGGRWMKLDKEQGELAFEMEIGVLGDLLDELLLDLLS</sequence>
<feature type="compositionally biased region" description="Low complexity" evidence="1">
    <location>
        <begin position="183"/>
        <end position="195"/>
    </location>
</feature>
<evidence type="ECO:0000256" key="1">
    <source>
        <dbReference type="SAM" id="MobiDB-lite"/>
    </source>
</evidence>
<dbReference type="PANTHER" id="PTHR33623:SF4">
    <property type="entry name" value="DUF4378 DOMAIN-CONTAINING PROTEIN"/>
    <property type="match status" value="1"/>
</dbReference>
<dbReference type="EMBL" id="JABCRI010000021">
    <property type="protein sequence ID" value="KAF8380336.1"/>
    <property type="molecule type" value="Genomic_DNA"/>
</dbReference>
<name>A0A835D3W6_TETSI</name>
<organism evidence="2 3">
    <name type="scientific">Tetracentron sinense</name>
    <name type="common">Spur-leaf</name>
    <dbReference type="NCBI Taxonomy" id="13715"/>
    <lineage>
        <taxon>Eukaryota</taxon>
        <taxon>Viridiplantae</taxon>
        <taxon>Streptophyta</taxon>
        <taxon>Embryophyta</taxon>
        <taxon>Tracheophyta</taxon>
        <taxon>Spermatophyta</taxon>
        <taxon>Magnoliopsida</taxon>
        <taxon>Trochodendrales</taxon>
        <taxon>Trochodendraceae</taxon>
        <taxon>Tetracentron</taxon>
    </lineage>
</organism>
<dbReference type="Proteomes" id="UP000655225">
    <property type="component" value="Unassembled WGS sequence"/>
</dbReference>
<protein>
    <recommendedName>
        <fullName evidence="4">DUF4378 domain-containing protein</fullName>
    </recommendedName>
</protein>
<dbReference type="PANTHER" id="PTHR33623">
    <property type="entry name" value="OS04G0572500 PROTEIN"/>
    <property type="match status" value="1"/>
</dbReference>
<dbReference type="OMA" id="PLMIERR"/>
<reference evidence="2 3" key="1">
    <citation type="submission" date="2020-04" db="EMBL/GenBank/DDBJ databases">
        <title>Plant Genome Project.</title>
        <authorList>
            <person name="Zhang R.-G."/>
        </authorList>
    </citation>
    <scope>NUCLEOTIDE SEQUENCE [LARGE SCALE GENOMIC DNA]</scope>
    <source>
        <strain evidence="2">YNK0</strain>
        <tissue evidence="2">Leaf</tissue>
    </source>
</reference>
<dbReference type="AlphaFoldDB" id="A0A835D3W6"/>
<proteinExistence type="predicted"/>
<evidence type="ECO:0000313" key="3">
    <source>
        <dbReference type="Proteomes" id="UP000655225"/>
    </source>
</evidence>
<keyword evidence="3" id="KW-1185">Reference proteome</keyword>
<accession>A0A835D3W6</accession>
<comment type="caution">
    <text evidence="2">The sequence shown here is derived from an EMBL/GenBank/DDBJ whole genome shotgun (WGS) entry which is preliminary data.</text>
</comment>
<feature type="region of interest" description="Disordered" evidence="1">
    <location>
        <begin position="170"/>
        <end position="195"/>
    </location>
</feature>
<evidence type="ECO:0000313" key="2">
    <source>
        <dbReference type="EMBL" id="KAF8380336.1"/>
    </source>
</evidence>